<evidence type="ECO:0000313" key="8">
    <source>
        <dbReference type="EMBL" id="KAL1269016.1"/>
    </source>
</evidence>
<keyword evidence="5" id="KW-0479">Metal-binding</keyword>
<evidence type="ECO:0000256" key="6">
    <source>
        <dbReference type="SAM" id="MobiDB-lite"/>
    </source>
</evidence>
<feature type="compositionally biased region" description="Polar residues" evidence="6">
    <location>
        <begin position="265"/>
        <end position="281"/>
    </location>
</feature>
<dbReference type="InterPro" id="IPR043502">
    <property type="entry name" value="DNA/RNA_pol_sf"/>
</dbReference>
<evidence type="ECO:0000256" key="2">
    <source>
        <dbReference type="ARBA" id="ARBA00022695"/>
    </source>
</evidence>
<keyword evidence="5" id="KW-0863">Zinc-finger</keyword>
<keyword evidence="3" id="KW-0540">Nuclease</keyword>
<feature type="region of interest" description="Disordered" evidence="6">
    <location>
        <begin position="254"/>
        <end position="291"/>
    </location>
</feature>
<feature type="compositionally biased region" description="Basic and acidic residues" evidence="6">
    <location>
        <begin position="282"/>
        <end position="291"/>
    </location>
</feature>
<evidence type="ECO:0000313" key="9">
    <source>
        <dbReference type="Proteomes" id="UP001558613"/>
    </source>
</evidence>
<dbReference type="InterPro" id="IPR001878">
    <property type="entry name" value="Znf_CCHC"/>
</dbReference>
<dbReference type="PROSITE" id="PS50158">
    <property type="entry name" value="ZF_CCHC"/>
    <property type="match status" value="1"/>
</dbReference>
<dbReference type="InterPro" id="IPR050951">
    <property type="entry name" value="Retrovirus_Pol_polyprotein"/>
</dbReference>
<keyword evidence="4" id="KW-0255">Endonuclease</keyword>
<evidence type="ECO:0000256" key="3">
    <source>
        <dbReference type="ARBA" id="ARBA00022722"/>
    </source>
</evidence>
<feature type="domain" description="CCHC-type" evidence="7">
    <location>
        <begin position="362"/>
        <end position="375"/>
    </location>
</feature>
<evidence type="ECO:0000256" key="4">
    <source>
        <dbReference type="ARBA" id="ARBA00022759"/>
    </source>
</evidence>
<proteinExistence type="predicted"/>
<organism evidence="8 9">
    <name type="scientific">Cirrhinus molitorella</name>
    <name type="common">mud carp</name>
    <dbReference type="NCBI Taxonomy" id="172907"/>
    <lineage>
        <taxon>Eukaryota</taxon>
        <taxon>Metazoa</taxon>
        <taxon>Chordata</taxon>
        <taxon>Craniata</taxon>
        <taxon>Vertebrata</taxon>
        <taxon>Euteleostomi</taxon>
        <taxon>Actinopterygii</taxon>
        <taxon>Neopterygii</taxon>
        <taxon>Teleostei</taxon>
        <taxon>Ostariophysi</taxon>
        <taxon>Cypriniformes</taxon>
        <taxon>Cyprinidae</taxon>
        <taxon>Labeoninae</taxon>
        <taxon>Labeonini</taxon>
        <taxon>Cirrhinus</taxon>
    </lineage>
</organism>
<evidence type="ECO:0000259" key="7">
    <source>
        <dbReference type="PROSITE" id="PS50158"/>
    </source>
</evidence>
<accession>A0ABR3MWN7</accession>
<dbReference type="SUPFAM" id="SSF50630">
    <property type="entry name" value="Acid proteases"/>
    <property type="match status" value="1"/>
</dbReference>
<keyword evidence="5" id="KW-0862">Zinc</keyword>
<dbReference type="Proteomes" id="UP001558613">
    <property type="component" value="Unassembled WGS sequence"/>
</dbReference>
<name>A0ABR3MWN7_9TELE</name>
<dbReference type="PROSITE" id="PS00141">
    <property type="entry name" value="ASP_PROTEASE"/>
    <property type="match status" value="1"/>
</dbReference>
<keyword evidence="4" id="KW-0378">Hydrolase</keyword>
<dbReference type="InterPro" id="IPR001969">
    <property type="entry name" value="Aspartic_peptidase_AS"/>
</dbReference>
<evidence type="ECO:0000256" key="5">
    <source>
        <dbReference type="PROSITE-ProRule" id="PRU00047"/>
    </source>
</evidence>
<dbReference type="PANTHER" id="PTHR37984:SF5">
    <property type="entry name" value="PROTEIN NYNRIN-LIKE"/>
    <property type="match status" value="1"/>
</dbReference>
<keyword evidence="9" id="KW-1185">Reference proteome</keyword>
<dbReference type="InterPro" id="IPR021109">
    <property type="entry name" value="Peptidase_aspartic_dom_sf"/>
</dbReference>
<keyword evidence="2" id="KW-0548">Nucleotidyltransferase</keyword>
<sequence>MVDHARRSLVWDIRKCLITLSADELFRVAKIVGPVPGRDQSELDPEDSESCFDHINAFMTCEFLLESEDQGMSELLSLQETVNSVKQLCTVAYSQEINKDIQTTSKSQSLNTTDPVQSTSTFNVTGSGDIRKTGADTDTEVQRMLSDDEELSKKLCQYMSTPTQHNTLAQHIQTSESLGVMGLKQKILFVARQAGSDKKYNPATVQDVFLHNVYQGLGHKCKDIRSELKPLLADSNMSDDEILKHVMKVTSEENERLRRLGAPSRSKSSMASCAQLSQEPATETKDVKETKTEMKCHSDTITQLTAKIDALTSMVDTMKHSTSPSPRSSCECSASKSTARHITHPHGCPQCVERGLQGYAHCFICGQEGHHAVGCLQKPQQQENEKRSLKGDNQRPSALLDTGAQVSIIDHKWKEQYLPDVEVRPLRELLGYHDNLEVYAVNGQPIPFDGWAIITVNLLENGDPTLSINVPLLDFSRVPKPLYELLQAKSVTPRDLHSQRKVKGPQIPSRTPVEWTKDHQRILEELMKLSNLVSPPVLAYPDFNLPFTLHTDASGVWELAACGYRQ</sequence>
<protein>
    <recommendedName>
        <fullName evidence="7">CCHC-type domain-containing protein</fullName>
    </recommendedName>
</protein>
<gene>
    <name evidence="8" type="ORF">QQF64_031305</name>
</gene>
<dbReference type="PANTHER" id="PTHR37984">
    <property type="entry name" value="PROTEIN CBG26694"/>
    <property type="match status" value="1"/>
</dbReference>
<keyword evidence="1" id="KW-0808">Transferase</keyword>
<dbReference type="EMBL" id="JAYMGO010000008">
    <property type="protein sequence ID" value="KAL1269016.1"/>
    <property type="molecule type" value="Genomic_DNA"/>
</dbReference>
<reference evidence="8 9" key="1">
    <citation type="submission" date="2023-09" db="EMBL/GenBank/DDBJ databases">
        <authorList>
            <person name="Wang M."/>
        </authorList>
    </citation>
    <scope>NUCLEOTIDE SEQUENCE [LARGE SCALE GENOMIC DNA]</scope>
    <source>
        <strain evidence="8">GT-2023</strain>
        <tissue evidence="8">Liver</tissue>
    </source>
</reference>
<evidence type="ECO:0000256" key="1">
    <source>
        <dbReference type="ARBA" id="ARBA00022679"/>
    </source>
</evidence>
<comment type="caution">
    <text evidence="8">The sequence shown here is derived from an EMBL/GenBank/DDBJ whole genome shotgun (WGS) entry which is preliminary data.</text>
</comment>
<dbReference type="SUPFAM" id="SSF56672">
    <property type="entry name" value="DNA/RNA polymerases"/>
    <property type="match status" value="1"/>
</dbReference>